<dbReference type="RefSeq" id="WP_013566443.1">
    <property type="nucleotide sequence ID" value="NC_014962.1"/>
</dbReference>
<dbReference type="HOGENOM" id="CLU_113730_3_1_0"/>
<gene>
    <name evidence="1" type="ordered locus">Isop_3598</name>
</gene>
<organism evidence="1 2">
    <name type="scientific">Isosphaera pallida (strain ATCC 43644 / DSM 9630 / IS1B)</name>
    <dbReference type="NCBI Taxonomy" id="575540"/>
    <lineage>
        <taxon>Bacteria</taxon>
        <taxon>Pseudomonadati</taxon>
        <taxon>Planctomycetota</taxon>
        <taxon>Planctomycetia</taxon>
        <taxon>Isosphaerales</taxon>
        <taxon>Isosphaeraceae</taxon>
        <taxon>Isosphaera</taxon>
    </lineage>
</organism>
<reference key="1">
    <citation type="submission" date="2010-11" db="EMBL/GenBank/DDBJ databases">
        <title>The complete sequence of chromosome of Isophaera pallida ATCC 43644.</title>
        <authorList>
            <consortium name="US DOE Joint Genome Institute (JGI-PGF)"/>
            <person name="Lucas S."/>
            <person name="Copeland A."/>
            <person name="Lapidus A."/>
            <person name="Bruce D."/>
            <person name="Goodwin L."/>
            <person name="Pitluck S."/>
            <person name="Kyrpides N."/>
            <person name="Mavromatis K."/>
            <person name="Pagani I."/>
            <person name="Ivanova N."/>
            <person name="Saunders E."/>
            <person name="Brettin T."/>
            <person name="Detter J.C."/>
            <person name="Han C."/>
            <person name="Tapia R."/>
            <person name="Land M."/>
            <person name="Hauser L."/>
            <person name="Markowitz V."/>
            <person name="Cheng J.-F."/>
            <person name="Hugenholtz P."/>
            <person name="Woyke T."/>
            <person name="Wu D."/>
            <person name="Eisen J.A."/>
        </authorList>
    </citation>
    <scope>NUCLEOTIDE SEQUENCE</scope>
    <source>
        <strain>ATCC 43644</strain>
    </source>
</reference>
<dbReference type="Proteomes" id="UP000008631">
    <property type="component" value="Chromosome"/>
</dbReference>
<dbReference type="OrthoDB" id="282075at2"/>
<dbReference type="AlphaFoldDB" id="E8QYH2"/>
<evidence type="ECO:0000313" key="1">
    <source>
        <dbReference type="EMBL" id="ADV64155.1"/>
    </source>
</evidence>
<evidence type="ECO:0000313" key="2">
    <source>
        <dbReference type="Proteomes" id="UP000008631"/>
    </source>
</evidence>
<protein>
    <recommendedName>
        <fullName evidence="3">Carboxypeptidase regulatory-like domain-containing protein</fullName>
    </recommendedName>
</protein>
<dbReference type="KEGG" id="ipa:Isop_3598"/>
<dbReference type="PROSITE" id="PS51257">
    <property type="entry name" value="PROKAR_LIPOPROTEIN"/>
    <property type="match status" value="1"/>
</dbReference>
<reference evidence="1 2" key="2">
    <citation type="journal article" date="2011" name="Stand. Genomic Sci.">
        <title>Complete genome sequence of Isosphaera pallida type strain (IS1B).</title>
        <authorList>
            <consortium name="US DOE Joint Genome Institute (JGI-PGF)"/>
            <person name="Goker M."/>
            <person name="Cleland D."/>
            <person name="Saunders E."/>
            <person name="Lapidus A."/>
            <person name="Nolan M."/>
            <person name="Lucas S."/>
            <person name="Hammon N."/>
            <person name="Deshpande S."/>
            <person name="Cheng J.F."/>
            <person name="Tapia R."/>
            <person name="Han C."/>
            <person name="Goodwin L."/>
            <person name="Pitluck S."/>
            <person name="Liolios K."/>
            <person name="Pagani I."/>
            <person name="Ivanova N."/>
            <person name="Mavromatis K."/>
            <person name="Pati A."/>
            <person name="Chen A."/>
            <person name="Palaniappan K."/>
            <person name="Land M."/>
            <person name="Hauser L."/>
            <person name="Chang Y.J."/>
            <person name="Jeffries C.D."/>
            <person name="Detter J.C."/>
            <person name="Beck B."/>
            <person name="Woyke T."/>
            <person name="Bristow J."/>
            <person name="Eisen J.A."/>
            <person name="Markowitz V."/>
            <person name="Hugenholtz P."/>
            <person name="Kyrpides N.C."/>
            <person name="Klenk H.P."/>
        </authorList>
    </citation>
    <scope>NUCLEOTIDE SEQUENCE [LARGE SCALE GENOMIC DNA]</scope>
    <source>
        <strain evidence="2">ATCC 43644 / DSM 9630 / IS1B</strain>
    </source>
</reference>
<keyword evidence="2" id="KW-1185">Reference proteome</keyword>
<sequence>MKNWQILIGLVVLPCLAGLSGCGGQSDGLPREAVSGTVRVGDQPLAQGTVMFTPVASGADAVQVAGRIEEGSFSIPRSEGPTPGTYRVMIIPTQKVAPAPEAAYPEDEDPALAKAATVSNIPAQDGFEAVVKAGGPNRFEFTLKPNP</sequence>
<dbReference type="InParanoid" id="E8QYH2"/>
<evidence type="ECO:0008006" key="3">
    <source>
        <dbReference type="Google" id="ProtNLM"/>
    </source>
</evidence>
<accession>E8QYH2</accession>
<dbReference type="EMBL" id="CP002353">
    <property type="protein sequence ID" value="ADV64155.1"/>
    <property type="molecule type" value="Genomic_DNA"/>
</dbReference>
<name>E8QYH2_ISOPI</name>
<proteinExistence type="predicted"/>